<sequence>MPLLRLAPFRSLEFANNYCYECPTGNAGFYDAPADYKAYLEMIGVSSPPFANANPAYSEGDGWALVETAPAP</sequence>
<reference evidence="1 3" key="1">
    <citation type="journal article" date="2012" name="Nature">
        <title>Algal genomes reveal evolutionary mosaicism and the fate of nucleomorphs.</title>
        <authorList>
            <consortium name="DOE Joint Genome Institute"/>
            <person name="Curtis B.A."/>
            <person name="Tanifuji G."/>
            <person name="Burki F."/>
            <person name="Gruber A."/>
            <person name="Irimia M."/>
            <person name="Maruyama S."/>
            <person name="Arias M.C."/>
            <person name="Ball S.G."/>
            <person name="Gile G.H."/>
            <person name="Hirakawa Y."/>
            <person name="Hopkins J.F."/>
            <person name="Kuo A."/>
            <person name="Rensing S.A."/>
            <person name="Schmutz J."/>
            <person name="Symeonidi A."/>
            <person name="Elias M."/>
            <person name="Eveleigh R.J."/>
            <person name="Herman E.K."/>
            <person name="Klute M.J."/>
            <person name="Nakayama T."/>
            <person name="Obornik M."/>
            <person name="Reyes-Prieto A."/>
            <person name="Armbrust E.V."/>
            <person name="Aves S.J."/>
            <person name="Beiko R.G."/>
            <person name="Coutinho P."/>
            <person name="Dacks J.B."/>
            <person name="Durnford D.G."/>
            <person name="Fast N.M."/>
            <person name="Green B.R."/>
            <person name="Grisdale C.J."/>
            <person name="Hempel F."/>
            <person name="Henrissat B."/>
            <person name="Hoppner M.P."/>
            <person name="Ishida K."/>
            <person name="Kim E."/>
            <person name="Koreny L."/>
            <person name="Kroth P.G."/>
            <person name="Liu Y."/>
            <person name="Malik S.B."/>
            <person name="Maier U.G."/>
            <person name="McRose D."/>
            <person name="Mock T."/>
            <person name="Neilson J.A."/>
            <person name="Onodera N.T."/>
            <person name="Poole A.M."/>
            <person name="Pritham E.J."/>
            <person name="Richards T.A."/>
            <person name="Rocap G."/>
            <person name="Roy S.W."/>
            <person name="Sarai C."/>
            <person name="Schaack S."/>
            <person name="Shirato S."/>
            <person name="Slamovits C.H."/>
            <person name="Spencer D.F."/>
            <person name="Suzuki S."/>
            <person name="Worden A.Z."/>
            <person name="Zauner S."/>
            <person name="Barry K."/>
            <person name="Bell C."/>
            <person name="Bharti A.K."/>
            <person name="Crow J.A."/>
            <person name="Grimwood J."/>
            <person name="Kramer R."/>
            <person name="Lindquist E."/>
            <person name="Lucas S."/>
            <person name="Salamov A."/>
            <person name="McFadden G.I."/>
            <person name="Lane C.E."/>
            <person name="Keeling P.J."/>
            <person name="Gray M.W."/>
            <person name="Grigoriev I.V."/>
            <person name="Archibald J.M."/>
        </authorList>
    </citation>
    <scope>NUCLEOTIDE SEQUENCE</scope>
    <source>
        <strain evidence="1 3">CCMP2712</strain>
    </source>
</reference>
<dbReference type="PaxDb" id="55529-EKX50767"/>
<accession>L1JQR6</accession>
<evidence type="ECO:0000313" key="2">
    <source>
        <dbReference type="EnsemblProtists" id="EKX50767"/>
    </source>
</evidence>
<dbReference type="EnsemblProtists" id="EKX50767">
    <property type="protein sequence ID" value="EKX50767"/>
    <property type="gene ID" value="GUITHDRAFT_103358"/>
</dbReference>
<dbReference type="HOGENOM" id="CLU_2727585_0_0_1"/>
<dbReference type="Proteomes" id="UP000011087">
    <property type="component" value="Unassembled WGS sequence"/>
</dbReference>
<dbReference type="KEGG" id="gtt:GUITHDRAFT_103358"/>
<organism evidence="1">
    <name type="scientific">Guillardia theta (strain CCMP2712)</name>
    <name type="common">Cryptophyte</name>
    <dbReference type="NCBI Taxonomy" id="905079"/>
    <lineage>
        <taxon>Eukaryota</taxon>
        <taxon>Cryptophyceae</taxon>
        <taxon>Pyrenomonadales</taxon>
        <taxon>Geminigeraceae</taxon>
        <taxon>Guillardia</taxon>
    </lineage>
</organism>
<evidence type="ECO:0000313" key="3">
    <source>
        <dbReference type="Proteomes" id="UP000011087"/>
    </source>
</evidence>
<keyword evidence="3" id="KW-1185">Reference proteome</keyword>
<reference evidence="2" key="3">
    <citation type="submission" date="2016-03" db="UniProtKB">
        <authorList>
            <consortium name="EnsemblProtists"/>
        </authorList>
    </citation>
    <scope>IDENTIFICATION</scope>
</reference>
<name>L1JQR6_GUITC</name>
<dbReference type="GeneID" id="17307444"/>
<dbReference type="AlphaFoldDB" id="L1JQR6"/>
<dbReference type="RefSeq" id="XP_005837747.1">
    <property type="nucleotide sequence ID" value="XM_005837690.1"/>
</dbReference>
<dbReference type="EMBL" id="JH992977">
    <property type="protein sequence ID" value="EKX50767.1"/>
    <property type="molecule type" value="Genomic_DNA"/>
</dbReference>
<proteinExistence type="predicted"/>
<gene>
    <name evidence="1" type="ORF">GUITHDRAFT_103358</name>
</gene>
<protein>
    <submittedName>
        <fullName evidence="1 2">Uncharacterized protein</fullName>
    </submittedName>
</protein>
<evidence type="ECO:0000313" key="1">
    <source>
        <dbReference type="EMBL" id="EKX50767.1"/>
    </source>
</evidence>
<reference evidence="3" key="2">
    <citation type="submission" date="2012-11" db="EMBL/GenBank/DDBJ databases">
        <authorList>
            <person name="Kuo A."/>
            <person name="Curtis B.A."/>
            <person name="Tanifuji G."/>
            <person name="Burki F."/>
            <person name="Gruber A."/>
            <person name="Irimia M."/>
            <person name="Maruyama S."/>
            <person name="Arias M.C."/>
            <person name="Ball S.G."/>
            <person name="Gile G.H."/>
            <person name="Hirakawa Y."/>
            <person name="Hopkins J.F."/>
            <person name="Rensing S.A."/>
            <person name="Schmutz J."/>
            <person name="Symeonidi A."/>
            <person name="Elias M."/>
            <person name="Eveleigh R.J."/>
            <person name="Herman E.K."/>
            <person name="Klute M.J."/>
            <person name="Nakayama T."/>
            <person name="Obornik M."/>
            <person name="Reyes-Prieto A."/>
            <person name="Armbrust E.V."/>
            <person name="Aves S.J."/>
            <person name="Beiko R.G."/>
            <person name="Coutinho P."/>
            <person name="Dacks J.B."/>
            <person name="Durnford D.G."/>
            <person name="Fast N.M."/>
            <person name="Green B.R."/>
            <person name="Grisdale C."/>
            <person name="Hempe F."/>
            <person name="Henrissat B."/>
            <person name="Hoppner M.P."/>
            <person name="Ishida K.-I."/>
            <person name="Kim E."/>
            <person name="Koreny L."/>
            <person name="Kroth P.G."/>
            <person name="Liu Y."/>
            <person name="Malik S.-B."/>
            <person name="Maier U.G."/>
            <person name="McRose D."/>
            <person name="Mock T."/>
            <person name="Neilson J.A."/>
            <person name="Onodera N.T."/>
            <person name="Poole A.M."/>
            <person name="Pritham E.J."/>
            <person name="Richards T.A."/>
            <person name="Rocap G."/>
            <person name="Roy S.W."/>
            <person name="Sarai C."/>
            <person name="Schaack S."/>
            <person name="Shirato S."/>
            <person name="Slamovits C.H."/>
            <person name="Spencer D.F."/>
            <person name="Suzuki S."/>
            <person name="Worden A.Z."/>
            <person name="Zauner S."/>
            <person name="Barry K."/>
            <person name="Bell C."/>
            <person name="Bharti A.K."/>
            <person name="Crow J.A."/>
            <person name="Grimwood J."/>
            <person name="Kramer R."/>
            <person name="Lindquist E."/>
            <person name="Lucas S."/>
            <person name="Salamov A."/>
            <person name="McFadden G.I."/>
            <person name="Lane C.E."/>
            <person name="Keeling P.J."/>
            <person name="Gray M.W."/>
            <person name="Grigoriev I.V."/>
            <person name="Archibald J.M."/>
        </authorList>
    </citation>
    <scope>NUCLEOTIDE SEQUENCE</scope>
    <source>
        <strain evidence="3">CCMP2712</strain>
    </source>
</reference>